<keyword evidence="2" id="KW-1185">Reference proteome</keyword>
<dbReference type="NCBIfam" id="TIGR04223">
    <property type="entry name" value="quorum_AgrD"/>
    <property type="match status" value="1"/>
</dbReference>
<gene>
    <name evidence="1" type="ORF">EDD76_11726</name>
</gene>
<evidence type="ECO:0000313" key="2">
    <source>
        <dbReference type="Proteomes" id="UP000295718"/>
    </source>
</evidence>
<name>A0A4R1QPZ9_9FIRM</name>
<dbReference type="EMBL" id="SLUO01000017">
    <property type="protein sequence ID" value="TCL54991.1"/>
    <property type="molecule type" value="Genomic_DNA"/>
</dbReference>
<sequence>MTKNEKNVAATLMEKIARKSVEVAADSRCVYVLHQPKQPVGIKKFKK</sequence>
<dbReference type="RefSeq" id="WP_031392563.1">
    <property type="nucleotide sequence ID" value="NZ_JPNB01000003.1"/>
</dbReference>
<protein>
    <submittedName>
        <fullName evidence="1">Cyclic lactone autoinducer peptide</fullName>
    </submittedName>
</protein>
<organism evidence="1 2">
    <name type="scientific">Kineothrix alysoides</name>
    <dbReference type="NCBI Taxonomy" id="1469948"/>
    <lineage>
        <taxon>Bacteria</taxon>
        <taxon>Bacillati</taxon>
        <taxon>Bacillota</taxon>
        <taxon>Clostridia</taxon>
        <taxon>Lachnospirales</taxon>
        <taxon>Lachnospiraceae</taxon>
        <taxon>Kineothrix</taxon>
    </lineage>
</organism>
<comment type="caution">
    <text evidence="1">The sequence shown here is derived from an EMBL/GenBank/DDBJ whole genome shotgun (WGS) entry which is preliminary data.</text>
</comment>
<evidence type="ECO:0000313" key="1">
    <source>
        <dbReference type="EMBL" id="TCL54991.1"/>
    </source>
</evidence>
<dbReference type="OrthoDB" id="9814541at2"/>
<dbReference type="InterPro" id="IPR009229">
    <property type="entry name" value="AgrD"/>
</dbReference>
<dbReference type="STRING" id="1469948.GCA_000732725_03943"/>
<dbReference type="AlphaFoldDB" id="A0A4R1QPZ9"/>
<proteinExistence type="predicted"/>
<reference evidence="1 2" key="1">
    <citation type="submission" date="2019-03" db="EMBL/GenBank/DDBJ databases">
        <title>Genomic Encyclopedia of Type Strains, Phase IV (KMG-IV): sequencing the most valuable type-strain genomes for metagenomic binning, comparative biology and taxonomic classification.</title>
        <authorList>
            <person name="Goeker M."/>
        </authorList>
    </citation>
    <scope>NUCLEOTIDE SEQUENCE [LARGE SCALE GENOMIC DNA]</scope>
    <source>
        <strain evidence="1 2">DSM 100556</strain>
    </source>
</reference>
<dbReference type="Proteomes" id="UP000295718">
    <property type="component" value="Unassembled WGS sequence"/>
</dbReference>
<accession>A0A4R1QPZ9</accession>